<accession>A0ABW2C9J2</accession>
<reference evidence="6" key="1">
    <citation type="journal article" date="2019" name="Int. J. Syst. Evol. Microbiol.">
        <title>The Global Catalogue of Microorganisms (GCM) 10K type strain sequencing project: providing services to taxonomists for standard genome sequencing and annotation.</title>
        <authorList>
            <consortium name="The Broad Institute Genomics Platform"/>
            <consortium name="The Broad Institute Genome Sequencing Center for Infectious Disease"/>
            <person name="Wu L."/>
            <person name="Ma J."/>
        </authorList>
    </citation>
    <scope>NUCLEOTIDE SEQUENCE [LARGE SCALE GENOMIC DNA]</scope>
    <source>
        <strain evidence="6">KCTC 32255</strain>
    </source>
</reference>
<keyword evidence="6" id="KW-1185">Reference proteome</keyword>
<dbReference type="InterPro" id="IPR029046">
    <property type="entry name" value="LolA/LolB/LppX"/>
</dbReference>
<name>A0ABW2C9J2_9PSEU</name>
<dbReference type="CDD" id="cd16334">
    <property type="entry name" value="LppX-like"/>
    <property type="match status" value="1"/>
</dbReference>
<dbReference type="RefSeq" id="WP_345404370.1">
    <property type="nucleotide sequence ID" value="NZ_BAABLA010000117.1"/>
</dbReference>
<evidence type="ECO:0000256" key="1">
    <source>
        <dbReference type="ARBA" id="ARBA00004196"/>
    </source>
</evidence>
<feature type="signal peptide" evidence="4">
    <location>
        <begin position="1"/>
        <end position="16"/>
    </location>
</feature>
<dbReference type="InterPro" id="IPR009830">
    <property type="entry name" value="LppX/LprAFG"/>
</dbReference>
<dbReference type="EMBL" id="JBHSXX010000001">
    <property type="protein sequence ID" value="MFC6871217.1"/>
    <property type="molecule type" value="Genomic_DNA"/>
</dbReference>
<dbReference type="PROSITE" id="PS51257">
    <property type="entry name" value="PROKAR_LIPOPROTEIN"/>
    <property type="match status" value="1"/>
</dbReference>
<dbReference type="Pfam" id="PF07161">
    <property type="entry name" value="LppX_LprAFG"/>
    <property type="match status" value="1"/>
</dbReference>
<keyword evidence="3" id="KW-0472">Membrane</keyword>
<dbReference type="SUPFAM" id="SSF89392">
    <property type="entry name" value="Prokaryotic lipoproteins and lipoprotein localization factors"/>
    <property type="match status" value="1"/>
</dbReference>
<evidence type="ECO:0000256" key="3">
    <source>
        <dbReference type="ARBA" id="ARBA00022475"/>
    </source>
</evidence>
<dbReference type="Proteomes" id="UP001596337">
    <property type="component" value="Unassembled WGS sequence"/>
</dbReference>
<keyword evidence="3" id="KW-1003">Cell membrane</keyword>
<gene>
    <name evidence="5" type="ORF">ACFQGD_29255</name>
</gene>
<keyword evidence="4" id="KW-0732">Signal</keyword>
<evidence type="ECO:0000256" key="2">
    <source>
        <dbReference type="ARBA" id="ARBA00009194"/>
    </source>
</evidence>
<dbReference type="Gene3D" id="2.50.20.20">
    <property type="match status" value="1"/>
</dbReference>
<sequence>MLRFVTAMLAAVLVTAGCTSDESGQSADLPAAAGLLDAAARSAAEITSTHFVVDISGEVPGMAVESIDGDLTTEGNGVAAKGIAVITAFGSAAEANFVLVDDVLYLDTGGGTYREIPAAQASLVYDFSAVLDPERGVAKLIRNLADPTTVAEEDVNGTATYKITGTATKDDIAGLVPGASSDVDVTLWVSKDDGNQPVKAEAAFPGGGGEGGTVTVTLSQVNESVTVEPPR</sequence>
<comment type="caution">
    <text evidence="5">The sequence shown here is derived from an EMBL/GenBank/DDBJ whole genome shotgun (WGS) entry which is preliminary data.</text>
</comment>
<proteinExistence type="inferred from homology"/>
<evidence type="ECO:0000313" key="5">
    <source>
        <dbReference type="EMBL" id="MFC6871217.1"/>
    </source>
</evidence>
<organism evidence="5 6">
    <name type="scientific">Haloechinothrix salitolerans</name>
    <dbReference type="NCBI Taxonomy" id="926830"/>
    <lineage>
        <taxon>Bacteria</taxon>
        <taxon>Bacillati</taxon>
        <taxon>Actinomycetota</taxon>
        <taxon>Actinomycetes</taxon>
        <taxon>Pseudonocardiales</taxon>
        <taxon>Pseudonocardiaceae</taxon>
        <taxon>Haloechinothrix</taxon>
    </lineage>
</organism>
<comment type="subcellular location">
    <subcellularLocation>
        <location evidence="1">Cell envelope</location>
    </subcellularLocation>
</comment>
<evidence type="ECO:0000256" key="4">
    <source>
        <dbReference type="SAM" id="SignalP"/>
    </source>
</evidence>
<keyword evidence="5" id="KW-0449">Lipoprotein</keyword>
<comment type="similarity">
    <text evidence="2">Belongs to the LppX/LprAFG lipoprotein family.</text>
</comment>
<evidence type="ECO:0000313" key="6">
    <source>
        <dbReference type="Proteomes" id="UP001596337"/>
    </source>
</evidence>
<feature type="chain" id="PRO_5047029519" evidence="4">
    <location>
        <begin position="17"/>
        <end position="231"/>
    </location>
</feature>
<protein>
    <submittedName>
        <fullName evidence="5">LppX_LprAFG lipoprotein</fullName>
    </submittedName>
</protein>